<dbReference type="OrthoDB" id="283815at2759"/>
<keyword evidence="7" id="KW-0597">Phosphoprotein</keyword>
<proteinExistence type="inferred from homology"/>
<keyword evidence="10" id="KW-0175">Coiled coil</keyword>
<reference evidence="15 16" key="2">
    <citation type="submission" date="2018-10" db="EMBL/GenBank/DDBJ databases">
        <authorList>
            <consortium name="Pathogen Informatics"/>
        </authorList>
    </citation>
    <scope>NUCLEOTIDE SEQUENCE [LARGE SCALE GENOMIC DNA]</scope>
</reference>
<evidence type="ECO:0000256" key="7">
    <source>
        <dbReference type="ARBA" id="ARBA00022553"/>
    </source>
</evidence>
<gene>
    <name evidence="15" type="ORF">EVEC_LOCUS10630</name>
</gene>
<dbReference type="InterPro" id="IPR008603">
    <property type="entry name" value="DCTN4"/>
</dbReference>
<protein>
    <recommendedName>
        <fullName evidence="13">Dynactin subunit 4</fullName>
    </recommendedName>
</protein>
<evidence type="ECO:0000256" key="2">
    <source>
        <dbReference type="ARBA" id="ARBA00004529"/>
    </source>
</evidence>
<keyword evidence="9" id="KW-0007">Acetylation</keyword>
<dbReference type="WBParaSite" id="EVEC_0001132201-mRNA-1">
    <property type="protein sequence ID" value="EVEC_0001132201-mRNA-1"/>
    <property type="gene ID" value="EVEC_0001132201"/>
</dbReference>
<evidence type="ECO:0000256" key="14">
    <source>
        <dbReference type="ARBA" id="ARBA00093507"/>
    </source>
</evidence>
<name>A0A0N4VKD4_ENTVE</name>
<evidence type="ECO:0000256" key="6">
    <source>
        <dbReference type="ARBA" id="ARBA00022499"/>
    </source>
</evidence>
<keyword evidence="5" id="KW-0963">Cytoplasm</keyword>
<comment type="subunit">
    <text evidence="14">Subunit of dynactin, a multiprotein complex part of a tripartite complex with dynein and a adapter, such as BICDL1, BICD2 or HOOK3. The dynactin complex is built around ACTR1A/ACTB filament and consists of an actin-related filament composed of a shoulder domain, a pointed end and a barbed end. Its length is defined by its flexible shoulder domain. The soulder is composed of 2 DCTN1 subunits, 4 DCTN2 and 2 DCTN3. The 4 DCNT2 (via N-terminus) bind the ACTR1A filament and act as molecular rulers to determine the length. The pointed end is important for binding dynein-dynactin cargo adapters. Consists of 4 subunits: ACTR10, DCNT4, DCTN5 and DCTN6. The barbed end is composed of a CAPZA1:CAPZB heterodimers, which binds ACTR1A/ACTB filament and dynactin and stabilizes dynactin. Interacts with ATP7B, but not ATP7A, in a copper-dependent manner. Interacts with ANK2; this interaction is required for localization at costameres. Interacts with N4BP2L1.</text>
</comment>
<keyword evidence="8" id="KW-0832">Ubl conjugation</keyword>
<dbReference type="GO" id="GO:0005938">
    <property type="term" value="C:cell cortex"/>
    <property type="evidence" value="ECO:0007669"/>
    <property type="project" value="UniProtKB-SubCell"/>
</dbReference>
<dbReference type="EMBL" id="UXUI01011018">
    <property type="protein sequence ID" value="VDD95879.1"/>
    <property type="molecule type" value="Genomic_DNA"/>
</dbReference>
<dbReference type="PANTHER" id="PTHR13034:SF2">
    <property type="entry name" value="DYNACTIN SUBUNIT 4"/>
    <property type="match status" value="1"/>
</dbReference>
<dbReference type="GO" id="GO:0005813">
    <property type="term" value="C:centrosome"/>
    <property type="evidence" value="ECO:0007669"/>
    <property type="project" value="UniProtKB-SubCell"/>
</dbReference>
<evidence type="ECO:0000256" key="4">
    <source>
        <dbReference type="ARBA" id="ARBA00004657"/>
    </source>
</evidence>
<evidence type="ECO:0000256" key="11">
    <source>
        <dbReference type="ARBA" id="ARBA00023212"/>
    </source>
</evidence>
<accession>A0A0N4VKD4</accession>
<evidence type="ECO:0000313" key="15">
    <source>
        <dbReference type="EMBL" id="VDD95879.1"/>
    </source>
</evidence>
<dbReference type="GO" id="GO:0005869">
    <property type="term" value="C:dynactin complex"/>
    <property type="evidence" value="ECO:0007669"/>
    <property type="project" value="InterPro"/>
</dbReference>
<evidence type="ECO:0000256" key="13">
    <source>
        <dbReference type="ARBA" id="ARBA00034864"/>
    </source>
</evidence>
<evidence type="ECO:0000313" key="16">
    <source>
        <dbReference type="Proteomes" id="UP000274131"/>
    </source>
</evidence>
<keyword evidence="16" id="KW-1185">Reference proteome</keyword>
<evidence type="ECO:0000313" key="17">
    <source>
        <dbReference type="WBParaSite" id="EVEC_0001132201-mRNA-1"/>
    </source>
</evidence>
<dbReference type="GO" id="GO:0030016">
    <property type="term" value="C:myofibril"/>
    <property type="evidence" value="ECO:0007669"/>
    <property type="project" value="UniProtKB-SubCell"/>
</dbReference>
<comment type="similarity">
    <text evidence="12">Belongs to the dynactin subunit 4 family.</text>
</comment>
<evidence type="ECO:0000256" key="9">
    <source>
        <dbReference type="ARBA" id="ARBA00022990"/>
    </source>
</evidence>
<evidence type="ECO:0000256" key="12">
    <source>
        <dbReference type="ARBA" id="ARBA00034776"/>
    </source>
</evidence>
<comment type="subcellular location">
    <subcellularLocation>
        <location evidence="3">Cytoplasm</location>
        <location evidence="3">Cell cortex</location>
    </subcellularLocation>
    <subcellularLocation>
        <location evidence="1">Cytoplasm</location>
        <location evidence="1">Cytoskeleton</location>
        <location evidence="1">Microtubule organizing center</location>
        <location evidence="1">Centrosome</location>
    </subcellularLocation>
    <subcellularLocation>
        <location evidence="2">Cytoplasm</location>
        <location evidence="2">Cytoskeleton</location>
        <location evidence="2">Stress fiber</location>
    </subcellularLocation>
    <subcellularLocation>
        <location evidence="4">Cytoplasm</location>
        <location evidence="4">Myofibril</location>
    </subcellularLocation>
</comment>
<evidence type="ECO:0000256" key="3">
    <source>
        <dbReference type="ARBA" id="ARBA00004544"/>
    </source>
</evidence>
<evidence type="ECO:0000256" key="1">
    <source>
        <dbReference type="ARBA" id="ARBA00004300"/>
    </source>
</evidence>
<dbReference type="Pfam" id="PF05502">
    <property type="entry name" value="Dynactin_p62"/>
    <property type="match status" value="2"/>
</dbReference>
<sequence>MASLLSIDKVVYECSCGEWSSLNRLYFCRHCSRLRCIYCVSVEMDSMYCPTCLDSVSTGEARLKRNRCPNCFQCPLCGVGLSMKASKNIFNFFCTTCRWSASLPSLPDGGWPEACKEDEKKLGSFLENMQNLATAEKTDRERHKYTKRRSNLGGVFSDRFGLQSIYNRRKAALFGLVNENKVESLQPTDDVPALDLAEILADSGDISLVPTLEQQIRQPLLIYNNLLPIKTSLLGRKGVRCRQCEHSLCKNEYNPSSVKFKIQVLASHYVPEVRISSVPKMQYGEWSPIYLSVLNFSASTLHLTLSPDETSDEHFVKCENFSIDLSVPNRDETAEMDEPVQAAVDLRQ</sequence>
<dbReference type="PANTHER" id="PTHR13034">
    <property type="entry name" value="DYNACTIN P62 SUBUNIT"/>
    <property type="match status" value="1"/>
</dbReference>
<dbReference type="STRING" id="51028.A0A0N4VKD4"/>
<reference evidence="17" key="1">
    <citation type="submission" date="2017-02" db="UniProtKB">
        <authorList>
            <consortium name="WormBaseParasite"/>
        </authorList>
    </citation>
    <scope>IDENTIFICATION</scope>
</reference>
<evidence type="ECO:0000256" key="5">
    <source>
        <dbReference type="ARBA" id="ARBA00022490"/>
    </source>
</evidence>
<evidence type="ECO:0000256" key="10">
    <source>
        <dbReference type="ARBA" id="ARBA00023054"/>
    </source>
</evidence>
<keyword evidence="11" id="KW-0206">Cytoskeleton</keyword>
<dbReference type="GO" id="GO:0001725">
    <property type="term" value="C:stress fiber"/>
    <property type="evidence" value="ECO:0007669"/>
    <property type="project" value="UniProtKB-SubCell"/>
</dbReference>
<dbReference type="Proteomes" id="UP000274131">
    <property type="component" value="Unassembled WGS sequence"/>
</dbReference>
<organism evidence="17">
    <name type="scientific">Enterobius vermicularis</name>
    <name type="common">Human pinworm</name>
    <dbReference type="NCBI Taxonomy" id="51028"/>
    <lineage>
        <taxon>Eukaryota</taxon>
        <taxon>Metazoa</taxon>
        <taxon>Ecdysozoa</taxon>
        <taxon>Nematoda</taxon>
        <taxon>Chromadorea</taxon>
        <taxon>Rhabditida</taxon>
        <taxon>Spirurina</taxon>
        <taxon>Oxyuridomorpha</taxon>
        <taxon>Oxyuroidea</taxon>
        <taxon>Oxyuridae</taxon>
        <taxon>Enterobius</taxon>
    </lineage>
</organism>
<dbReference type="AlphaFoldDB" id="A0A0N4VKD4"/>
<keyword evidence="6" id="KW-1017">Isopeptide bond</keyword>
<evidence type="ECO:0000256" key="8">
    <source>
        <dbReference type="ARBA" id="ARBA00022843"/>
    </source>
</evidence>